<proteinExistence type="predicted"/>
<evidence type="ECO:0000313" key="2">
    <source>
        <dbReference type="Proteomes" id="UP000636709"/>
    </source>
</evidence>
<protein>
    <recommendedName>
        <fullName evidence="3">Serine protease</fullName>
    </recommendedName>
</protein>
<dbReference type="Proteomes" id="UP000636709">
    <property type="component" value="Unassembled WGS sequence"/>
</dbReference>
<reference evidence="1" key="1">
    <citation type="submission" date="2020-07" db="EMBL/GenBank/DDBJ databases">
        <title>Genome sequence and genetic diversity analysis of an under-domesticated orphan crop, white fonio (Digitaria exilis).</title>
        <authorList>
            <person name="Bennetzen J.L."/>
            <person name="Chen S."/>
            <person name="Ma X."/>
            <person name="Wang X."/>
            <person name="Yssel A.E.J."/>
            <person name="Chaluvadi S.R."/>
            <person name="Johnson M."/>
            <person name="Gangashetty P."/>
            <person name="Hamidou F."/>
            <person name="Sanogo M.D."/>
            <person name="Zwaenepoel A."/>
            <person name="Wallace J."/>
            <person name="Van De Peer Y."/>
            <person name="Van Deynze A."/>
        </authorList>
    </citation>
    <scope>NUCLEOTIDE SEQUENCE</scope>
    <source>
        <tissue evidence="1">Leaves</tissue>
    </source>
</reference>
<dbReference type="EMBL" id="JACEFO010001653">
    <property type="protein sequence ID" value="KAF8725869.1"/>
    <property type="molecule type" value="Genomic_DNA"/>
</dbReference>
<accession>A0A835KBP8</accession>
<dbReference type="SUPFAM" id="SSF50494">
    <property type="entry name" value="Trypsin-like serine proteases"/>
    <property type="match status" value="1"/>
</dbReference>
<dbReference type="PANTHER" id="PTHR36141">
    <property type="entry name" value="OS08G0148500 PROTEIN"/>
    <property type="match status" value="1"/>
</dbReference>
<dbReference type="InterPro" id="IPR009003">
    <property type="entry name" value="Peptidase_S1_PA"/>
</dbReference>
<dbReference type="PANTHER" id="PTHR36141:SF4">
    <property type="entry name" value="OS08G0148566 PROTEIN"/>
    <property type="match status" value="1"/>
</dbReference>
<evidence type="ECO:0008006" key="3">
    <source>
        <dbReference type="Google" id="ProtNLM"/>
    </source>
</evidence>
<keyword evidence="2" id="KW-1185">Reference proteome</keyword>
<organism evidence="1 2">
    <name type="scientific">Digitaria exilis</name>
    <dbReference type="NCBI Taxonomy" id="1010633"/>
    <lineage>
        <taxon>Eukaryota</taxon>
        <taxon>Viridiplantae</taxon>
        <taxon>Streptophyta</taxon>
        <taxon>Embryophyta</taxon>
        <taxon>Tracheophyta</taxon>
        <taxon>Spermatophyta</taxon>
        <taxon>Magnoliopsida</taxon>
        <taxon>Liliopsida</taxon>
        <taxon>Poales</taxon>
        <taxon>Poaceae</taxon>
        <taxon>PACMAD clade</taxon>
        <taxon>Panicoideae</taxon>
        <taxon>Panicodae</taxon>
        <taxon>Paniceae</taxon>
        <taxon>Anthephorinae</taxon>
        <taxon>Digitaria</taxon>
    </lineage>
</organism>
<name>A0A835KBP8_9POAL</name>
<sequence>MLSWPPYMHRTACVGQTSHHNRVVSEADPNAEEGYTMTLSEVSIMADQGSSGAPILNGEANFVGLLHSGAKKSMCYFVSLEDIRTALLEWGTRCCVPYFHPGFHCSLETLIISIVFHLQG</sequence>
<dbReference type="OrthoDB" id="638219at2759"/>
<dbReference type="AlphaFoldDB" id="A0A835KBP8"/>
<gene>
    <name evidence="1" type="ORF">HU200_020433</name>
</gene>
<comment type="caution">
    <text evidence="1">The sequence shown here is derived from an EMBL/GenBank/DDBJ whole genome shotgun (WGS) entry which is preliminary data.</text>
</comment>
<evidence type="ECO:0000313" key="1">
    <source>
        <dbReference type="EMBL" id="KAF8725869.1"/>
    </source>
</evidence>